<dbReference type="SUPFAM" id="SSF55961">
    <property type="entry name" value="Bet v1-like"/>
    <property type="match status" value="1"/>
</dbReference>
<dbReference type="RefSeq" id="WP_151543369.1">
    <property type="nucleotide sequence ID" value="NZ_WBMR01000102.1"/>
</dbReference>
<evidence type="ECO:0000313" key="1">
    <source>
        <dbReference type="EMBL" id="KAB2373205.1"/>
    </source>
</evidence>
<reference evidence="1 2" key="1">
    <citation type="submission" date="2019-09" db="EMBL/GenBank/DDBJ databases">
        <title>Actinomadura physcomitrii sp. nov., a novel actinomycete isolated from moss [Physcomitrium sphaericum (Ludw) Fuernr].</title>
        <authorList>
            <person name="Liu C."/>
            <person name="Zhuang X."/>
        </authorList>
    </citation>
    <scope>NUCLEOTIDE SEQUENCE [LARGE SCALE GENOMIC DNA]</scope>
    <source>
        <strain evidence="1 2">CYP1-1B</strain>
    </source>
</reference>
<dbReference type="EMBL" id="WBMR01000102">
    <property type="protein sequence ID" value="KAB2373205.1"/>
    <property type="molecule type" value="Genomic_DNA"/>
</dbReference>
<gene>
    <name evidence="1" type="ORF">F9B16_28890</name>
</gene>
<dbReference type="AlphaFoldDB" id="A0A6L3VVL8"/>
<name>A0A6L3VVL8_9ACTN</name>
<sequence length="154" mass="16249">MRRRLAGTVRVPLPPAEAFTLFTPRGEELWVDGWRPAFPADAPDDTEPGTVFETSHGTERTTWVVLARDPGRRVSYARVTPGHRAGTVTVDVAPHPDGGSAAEVVYDLTALTAGGAHGLDAFAGGYAAFLQSWEDAIAAHLAQSARSTSSPPSA</sequence>
<protein>
    <submittedName>
        <fullName evidence="1">SRPBCC family protein</fullName>
    </submittedName>
</protein>
<organism evidence="1 2">
    <name type="scientific">Actinomadura montaniterrae</name>
    <dbReference type="NCBI Taxonomy" id="1803903"/>
    <lineage>
        <taxon>Bacteria</taxon>
        <taxon>Bacillati</taxon>
        <taxon>Actinomycetota</taxon>
        <taxon>Actinomycetes</taxon>
        <taxon>Streptosporangiales</taxon>
        <taxon>Thermomonosporaceae</taxon>
        <taxon>Actinomadura</taxon>
    </lineage>
</organism>
<dbReference type="Pfam" id="PF10604">
    <property type="entry name" value="Polyketide_cyc2"/>
    <property type="match status" value="1"/>
</dbReference>
<keyword evidence="2" id="KW-1185">Reference proteome</keyword>
<accession>A0A6L3VVL8</accession>
<proteinExistence type="predicted"/>
<dbReference type="InterPro" id="IPR023393">
    <property type="entry name" value="START-like_dom_sf"/>
</dbReference>
<comment type="caution">
    <text evidence="1">The sequence shown here is derived from an EMBL/GenBank/DDBJ whole genome shotgun (WGS) entry which is preliminary data.</text>
</comment>
<dbReference type="OrthoDB" id="5458416at2"/>
<dbReference type="Proteomes" id="UP000483004">
    <property type="component" value="Unassembled WGS sequence"/>
</dbReference>
<dbReference type="InterPro" id="IPR019587">
    <property type="entry name" value="Polyketide_cyclase/dehydratase"/>
</dbReference>
<evidence type="ECO:0000313" key="2">
    <source>
        <dbReference type="Proteomes" id="UP000483004"/>
    </source>
</evidence>
<dbReference type="Gene3D" id="3.30.530.20">
    <property type="match status" value="1"/>
</dbReference>